<evidence type="ECO:0000256" key="1">
    <source>
        <dbReference type="SAM" id="MobiDB-lite"/>
    </source>
</evidence>
<sequence length="122" mass="13691">MRGRGLGRNRGGEPHIGTARRRGRPTNTNIGVNKYARPTVEFITATSSNLPSMPFLKVAEYFNLLRSPELRQAKDNISGCAKIRSVRQRSTGCYYPRLSNFNVQKGIEVLFVRIRVAGIRAI</sequence>
<reference evidence="2" key="1">
    <citation type="submission" date="2022-07" db="EMBL/GenBank/DDBJ databases">
        <authorList>
            <person name="Trinca V."/>
            <person name="Uliana J.V.C."/>
            <person name="Torres T.T."/>
            <person name="Ward R.J."/>
            <person name="Monesi N."/>
        </authorList>
    </citation>
    <scope>NUCLEOTIDE SEQUENCE</scope>
    <source>
        <strain evidence="2">HSMRA1968</strain>
        <tissue evidence="2">Whole embryos</tissue>
    </source>
</reference>
<keyword evidence="3" id="KW-1185">Reference proteome</keyword>
<name>A0A9Q0S6I6_9DIPT</name>
<proteinExistence type="predicted"/>
<protein>
    <submittedName>
        <fullName evidence="2">Uncharacterized protein</fullName>
    </submittedName>
</protein>
<feature type="region of interest" description="Disordered" evidence="1">
    <location>
        <begin position="1"/>
        <end position="31"/>
    </location>
</feature>
<evidence type="ECO:0000313" key="3">
    <source>
        <dbReference type="Proteomes" id="UP001151699"/>
    </source>
</evidence>
<organism evidence="2 3">
    <name type="scientific">Pseudolycoriella hygida</name>
    <dbReference type="NCBI Taxonomy" id="35572"/>
    <lineage>
        <taxon>Eukaryota</taxon>
        <taxon>Metazoa</taxon>
        <taxon>Ecdysozoa</taxon>
        <taxon>Arthropoda</taxon>
        <taxon>Hexapoda</taxon>
        <taxon>Insecta</taxon>
        <taxon>Pterygota</taxon>
        <taxon>Neoptera</taxon>
        <taxon>Endopterygota</taxon>
        <taxon>Diptera</taxon>
        <taxon>Nematocera</taxon>
        <taxon>Sciaroidea</taxon>
        <taxon>Sciaridae</taxon>
        <taxon>Pseudolycoriella</taxon>
    </lineage>
</organism>
<dbReference type="AlphaFoldDB" id="A0A9Q0S6I6"/>
<dbReference type="EMBL" id="WJQU01000001">
    <property type="protein sequence ID" value="KAJ6647227.1"/>
    <property type="molecule type" value="Genomic_DNA"/>
</dbReference>
<feature type="non-terminal residue" evidence="2">
    <location>
        <position position="1"/>
    </location>
</feature>
<gene>
    <name evidence="2" type="ORF">Bhyg_02448</name>
</gene>
<evidence type="ECO:0000313" key="2">
    <source>
        <dbReference type="EMBL" id="KAJ6647227.1"/>
    </source>
</evidence>
<comment type="caution">
    <text evidence="2">The sequence shown here is derived from an EMBL/GenBank/DDBJ whole genome shotgun (WGS) entry which is preliminary data.</text>
</comment>
<dbReference type="Proteomes" id="UP001151699">
    <property type="component" value="Chromosome A"/>
</dbReference>
<accession>A0A9Q0S6I6</accession>